<reference evidence="2" key="1">
    <citation type="submission" date="2025-08" db="UniProtKB">
        <authorList>
            <consortium name="Ensembl"/>
        </authorList>
    </citation>
    <scope>IDENTIFICATION</scope>
</reference>
<dbReference type="Gene3D" id="3.30.70.330">
    <property type="match status" value="1"/>
</dbReference>
<feature type="region of interest" description="Disordered" evidence="1">
    <location>
        <begin position="294"/>
        <end position="364"/>
    </location>
</feature>
<evidence type="ECO:0008006" key="4">
    <source>
        <dbReference type="Google" id="ProtNLM"/>
    </source>
</evidence>
<evidence type="ECO:0000313" key="2">
    <source>
        <dbReference type="Ensembl" id="ENSSSCP00015032336.1"/>
    </source>
</evidence>
<protein>
    <recommendedName>
        <fullName evidence="4">RRM domain-containing protein</fullName>
    </recommendedName>
</protein>
<name>A0A8D0PE70_PIG</name>
<proteinExistence type="predicted"/>
<evidence type="ECO:0000313" key="3">
    <source>
        <dbReference type="Proteomes" id="UP000694726"/>
    </source>
</evidence>
<accession>A0A8D0PE70</accession>
<dbReference type="GO" id="GO:0003676">
    <property type="term" value="F:nucleic acid binding"/>
    <property type="evidence" value="ECO:0007669"/>
    <property type="project" value="InterPro"/>
</dbReference>
<sequence length="364" mass="37618">MSLSYCPIRCCLAVCLNKWLAISHLSDCLPFGLPMTVLTGHAGLPAPFLWALTFSPSPGAGCAFVKFSSHTEAQAAIHALHGSQTMPGASSSLVVKFADTDKERTLRRMQQMVGQLGILTPSLTLPFSPYSAYAQALMQQQTTVLSTSGSYLSPGVAFSPCHIQQIGAVSLNGLPATPIAPASGESPSGACGWVVRARAGTGCHMMLFCSPGLHSPPLLGTAAVPGLVAPITNGFAGVVPFPGGHPALETVYANGLVPYPAQSPTVAETLHPAFSGVQQYTAMYPTAAITPIAHSVPQPPPLLQQQQREGEGAVTSPGRQPRPLTAPSTSRTLGPAAKRLRARPGVCTDMGSSPSTAPGYLGCS</sequence>
<evidence type="ECO:0000256" key="1">
    <source>
        <dbReference type="SAM" id="MobiDB-lite"/>
    </source>
</evidence>
<dbReference type="SUPFAM" id="SSF54928">
    <property type="entry name" value="RNA-binding domain, RBD"/>
    <property type="match status" value="1"/>
</dbReference>
<dbReference type="InterPro" id="IPR035979">
    <property type="entry name" value="RBD_domain_sf"/>
</dbReference>
<dbReference type="Proteomes" id="UP000694726">
    <property type="component" value="Unplaced"/>
</dbReference>
<dbReference type="InterPro" id="IPR012677">
    <property type="entry name" value="Nucleotide-bd_a/b_plait_sf"/>
</dbReference>
<dbReference type="Ensembl" id="ENSSSCT00015080013.1">
    <property type="protein sequence ID" value="ENSSSCP00015032336.1"/>
    <property type="gene ID" value="ENSSSCG00015059528.1"/>
</dbReference>
<organism evidence="2 3">
    <name type="scientific">Sus scrofa</name>
    <name type="common">Pig</name>
    <dbReference type="NCBI Taxonomy" id="9823"/>
    <lineage>
        <taxon>Eukaryota</taxon>
        <taxon>Metazoa</taxon>
        <taxon>Chordata</taxon>
        <taxon>Craniata</taxon>
        <taxon>Vertebrata</taxon>
        <taxon>Euteleostomi</taxon>
        <taxon>Mammalia</taxon>
        <taxon>Eutheria</taxon>
        <taxon>Laurasiatheria</taxon>
        <taxon>Artiodactyla</taxon>
        <taxon>Suina</taxon>
        <taxon>Suidae</taxon>
        <taxon>Sus</taxon>
    </lineage>
</organism>
<dbReference type="AlphaFoldDB" id="A0A8D0PE70"/>